<proteinExistence type="inferred from homology"/>
<dbReference type="Pfam" id="PF00496">
    <property type="entry name" value="SBP_bac_5"/>
    <property type="match status" value="1"/>
</dbReference>
<dbReference type="GO" id="GO:1904680">
    <property type="term" value="F:peptide transmembrane transporter activity"/>
    <property type="evidence" value="ECO:0007669"/>
    <property type="project" value="TreeGrafter"/>
</dbReference>
<dbReference type="InterPro" id="IPR000914">
    <property type="entry name" value="SBP_5_dom"/>
</dbReference>
<dbReference type="InterPro" id="IPR039424">
    <property type="entry name" value="SBP_5"/>
</dbReference>
<evidence type="ECO:0000256" key="1">
    <source>
        <dbReference type="ARBA" id="ARBA00004418"/>
    </source>
</evidence>
<comment type="subcellular location">
    <subcellularLocation>
        <location evidence="1">Periplasm</location>
    </subcellularLocation>
</comment>
<name>A0A859QE35_9HYPH</name>
<evidence type="ECO:0000256" key="2">
    <source>
        <dbReference type="ARBA" id="ARBA00005695"/>
    </source>
</evidence>
<gene>
    <name evidence="3" type="ORF">FKV68_20820</name>
</gene>
<dbReference type="PIRSF" id="PIRSF002741">
    <property type="entry name" value="MppA"/>
    <property type="match status" value="1"/>
</dbReference>
<dbReference type="GO" id="GO:0015833">
    <property type="term" value="P:peptide transport"/>
    <property type="evidence" value="ECO:0007669"/>
    <property type="project" value="TreeGrafter"/>
</dbReference>
<dbReference type="AlphaFoldDB" id="A0A859QE35"/>
<protein>
    <submittedName>
        <fullName evidence="3">ABC transporter substrate-binding protein</fullName>
    </submittedName>
</protein>
<dbReference type="SUPFAM" id="SSF53850">
    <property type="entry name" value="Periplasmic binding protein-like II"/>
    <property type="match status" value="1"/>
</dbReference>
<dbReference type="PANTHER" id="PTHR30290">
    <property type="entry name" value="PERIPLASMIC BINDING COMPONENT OF ABC TRANSPORTER"/>
    <property type="match status" value="1"/>
</dbReference>
<sequence>METTRRNLLVGSATLGVLASLASPFGIQAFAADGDTLRIALNKPAGNLDLNKYIAVWAVQAMIFEPLVRYGEGGHIEPALAESWTVSEDGKLLTFKLRQDIKFSDGTPFDADAAKWNFDRWIGKEDSSWLLISAAHEKTEVVDQYTISLHLKQAVPSALPELTTIRPVRFQSPNATNPDGSMKDPVGTGPWAVTKNDATGTELVRNDLYWGQKPSFDKVSLVVMPNARSRLEALRAGLVDIIGGAFVAAISPQEASTLESSGTAVIKELGTDTMVLGFNPDRVIIQDPLVRQAIGLCLDKTAICTKLLRGFATPTSNLFPEVIPNSGKRVPVSGRDVAKAKELLDQAGWKGEGVRQKDGRPLSLELVISEDAVAGSRALGEVIQNQVKEAGIDIQLKLVDHVSRHDDIPQLKYDMALFISAGAPYDPHSSLTTYFLSTYRTGTDGKMFMDAKNLDPLVLAALSASAADAPAAYQAFYDWLEDHHAIVPIYHASRIWAHGERVKNFHIPPTEYEMPHEGISLS</sequence>
<dbReference type="InterPro" id="IPR030678">
    <property type="entry name" value="Peptide/Ni-bd"/>
</dbReference>
<dbReference type="Proteomes" id="UP000510721">
    <property type="component" value="Plasmid pEmeITTGR7a"/>
</dbReference>
<comment type="similarity">
    <text evidence="2">Belongs to the bacterial solute-binding protein 5 family.</text>
</comment>
<dbReference type="Gene3D" id="3.10.105.10">
    <property type="entry name" value="Dipeptide-binding Protein, Domain 3"/>
    <property type="match status" value="1"/>
</dbReference>
<dbReference type="PROSITE" id="PS51318">
    <property type="entry name" value="TAT"/>
    <property type="match status" value="1"/>
</dbReference>
<dbReference type="EMBL" id="CP041239">
    <property type="protein sequence ID" value="QLL63933.1"/>
    <property type="molecule type" value="Genomic_DNA"/>
</dbReference>
<dbReference type="GO" id="GO:0043190">
    <property type="term" value="C:ATP-binding cassette (ABC) transporter complex"/>
    <property type="evidence" value="ECO:0007669"/>
    <property type="project" value="InterPro"/>
</dbReference>
<reference evidence="3 4" key="1">
    <citation type="submission" date="2019-06" db="EMBL/GenBank/DDBJ databases">
        <title>Complete genome sequence of Ensifer mexicanus ITTG R7 isolated from nodules of Acacia angustissima (Mill.) Kuntze.</title>
        <authorList>
            <person name="Rincon-Rosales R."/>
            <person name="Rogel M.A."/>
            <person name="Guerrero G."/>
            <person name="Rincon-Molina C.I."/>
            <person name="Lopez-Lopez A."/>
            <person name="Martinez-Romero E."/>
        </authorList>
    </citation>
    <scope>NUCLEOTIDE SEQUENCE [LARGE SCALE GENOMIC DNA]</scope>
    <source>
        <strain evidence="3 4">ITTG R7</strain>
        <plasmid evidence="4">pemeittgr7a</plasmid>
    </source>
</reference>
<evidence type="ECO:0000313" key="4">
    <source>
        <dbReference type="Proteomes" id="UP000510721"/>
    </source>
</evidence>
<accession>A0A859QE35</accession>
<evidence type="ECO:0000313" key="3">
    <source>
        <dbReference type="EMBL" id="QLL63933.1"/>
    </source>
</evidence>
<geneLocation type="plasmid" evidence="4">
    <name>pemeittgr7a</name>
</geneLocation>
<organism evidence="3 4">
    <name type="scientific">Sinorhizobium mexicanum</name>
    <dbReference type="NCBI Taxonomy" id="375549"/>
    <lineage>
        <taxon>Bacteria</taxon>
        <taxon>Pseudomonadati</taxon>
        <taxon>Pseudomonadota</taxon>
        <taxon>Alphaproteobacteria</taxon>
        <taxon>Hyphomicrobiales</taxon>
        <taxon>Rhizobiaceae</taxon>
        <taxon>Sinorhizobium/Ensifer group</taxon>
        <taxon>Sinorhizobium</taxon>
    </lineage>
</organism>
<dbReference type="GO" id="GO:0030288">
    <property type="term" value="C:outer membrane-bounded periplasmic space"/>
    <property type="evidence" value="ECO:0007669"/>
    <property type="project" value="UniProtKB-ARBA"/>
</dbReference>
<dbReference type="KEGG" id="emx:FKV68_20820"/>
<dbReference type="Gene3D" id="3.40.190.10">
    <property type="entry name" value="Periplasmic binding protein-like II"/>
    <property type="match status" value="1"/>
</dbReference>
<dbReference type="RefSeq" id="WP_180941817.1">
    <property type="nucleotide sequence ID" value="NZ_CP041239.1"/>
</dbReference>
<keyword evidence="4" id="KW-1185">Reference proteome</keyword>
<dbReference type="InterPro" id="IPR006311">
    <property type="entry name" value="TAT_signal"/>
</dbReference>
<keyword evidence="3" id="KW-0614">Plasmid</keyword>